<reference evidence="2 3" key="1">
    <citation type="submission" date="2024-11" db="EMBL/GenBank/DDBJ databases">
        <title>A near-complete genome assembly of Cinchona calisaya.</title>
        <authorList>
            <person name="Lian D.C."/>
            <person name="Zhao X.W."/>
            <person name="Wei L."/>
        </authorList>
    </citation>
    <scope>NUCLEOTIDE SEQUENCE [LARGE SCALE GENOMIC DNA]</scope>
    <source>
        <tissue evidence="2">Nenye</tissue>
    </source>
</reference>
<evidence type="ECO:0000313" key="3">
    <source>
        <dbReference type="Proteomes" id="UP001630127"/>
    </source>
</evidence>
<keyword evidence="3" id="KW-1185">Reference proteome</keyword>
<feature type="compositionally biased region" description="Basic and acidic residues" evidence="1">
    <location>
        <begin position="40"/>
        <end position="52"/>
    </location>
</feature>
<feature type="compositionally biased region" description="Basic and acidic residues" evidence="1">
    <location>
        <begin position="67"/>
        <end position="76"/>
    </location>
</feature>
<accession>A0ABD2XVJ0</accession>
<gene>
    <name evidence="2" type="ORF">ACH5RR_040932</name>
</gene>
<evidence type="ECO:0000313" key="2">
    <source>
        <dbReference type="EMBL" id="KAL3498200.1"/>
    </source>
</evidence>
<feature type="region of interest" description="Disordered" evidence="1">
    <location>
        <begin position="33"/>
        <end position="95"/>
    </location>
</feature>
<proteinExistence type="predicted"/>
<comment type="caution">
    <text evidence="2">The sequence shown here is derived from an EMBL/GenBank/DDBJ whole genome shotgun (WGS) entry which is preliminary data.</text>
</comment>
<dbReference type="Proteomes" id="UP001630127">
    <property type="component" value="Unassembled WGS sequence"/>
</dbReference>
<evidence type="ECO:0000256" key="1">
    <source>
        <dbReference type="SAM" id="MobiDB-lite"/>
    </source>
</evidence>
<sequence length="196" mass="23138">MLFCWYNGMPKTQHEEEYWTSLKLYEPRLTNDESWSDDEIYPKDDSEQKEIQNKSFYDYPIEDDEEIKDRSDDNKAPFRMGNSKQSDGNSVPKDPMLVNLNQPLEEKDTIVARARMWTPTLERIWDDKFEDELNADPALFVKTLFDLSDAFEFLEIRVEDLEYGSMKKDKASASTIQLPQQDTTENLRDIIKKVEV</sequence>
<dbReference type="EMBL" id="JBJUIK010000017">
    <property type="protein sequence ID" value="KAL3498200.1"/>
    <property type="molecule type" value="Genomic_DNA"/>
</dbReference>
<protein>
    <submittedName>
        <fullName evidence="2">Uncharacterized protein</fullName>
    </submittedName>
</protein>
<name>A0ABD2XVJ0_9GENT</name>
<dbReference type="AlphaFoldDB" id="A0ABD2XVJ0"/>
<organism evidence="2 3">
    <name type="scientific">Cinchona calisaya</name>
    <dbReference type="NCBI Taxonomy" id="153742"/>
    <lineage>
        <taxon>Eukaryota</taxon>
        <taxon>Viridiplantae</taxon>
        <taxon>Streptophyta</taxon>
        <taxon>Embryophyta</taxon>
        <taxon>Tracheophyta</taxon>
        <taxon>Spermatophyta</taxon>
        <taxon>Magnoliopsida</taxon>
        <taxon>eudicotyledons</taxon>
        <taxon>Gunneridae</taxon>
        <taxon>Pentapetalae</taxon>
        <taxon>asterids</taxon>
        <taxon>lamiids</taxon>
        <taxon>Gentianales</taxon>
        <taxon>Rubiaceae</taxon>
        <taxon>Cinchonoideae</taxon>
        <taxon>Cinchoneae</taxon>
        <taxon>Cinchona</taxon>
    </lineage>
</organism>